<organism evidence="9 10">
    <name type="scientific">Propionibacterium cyclohexanicum</name>
    <dbReference type="NCBI Taxonomy" id="64702"/>
    <lineage>
        <taxon>Bacteria</taxon>
        <taxon>Bacillati</taxon>
        <taxon>Actinomycetota</taxon>
        <taxon>Actinomycetes</taxon>
        <taxon>Propionibacteriales</taxon>
        <taxon>Propionibacteriaceae</taxon>
        <taxon>Propionibacterium</taxon>
    </lineage>
</organism>
<dbReference type="GO" id="GO:0055085">
    <property type="term" value="P:transmembrane transport"/>
    <property type="evidence" value="ECO:0007669"/>
    <property type="project" value="InterPro"/>
</dbReference>
<evidence type="ECO:0000256" key="5">
    <source>
        <dbReference type="ARBA" id="ARBA00022989"/>
    </source>
</evidence>
<dbReference type="InterPro" id="IPR035906">
    <property type="entry name" value="MetI-like_sf"/>
</dbReference>
<evidence type="ECO:0000259" key="8">
    <source>
        <dbReference type="PROSITE" id="PS50928"/>
    </source>
</evidence>
<keyword evidence="5 7" id="KW-1133">Transmembrane helix</keyword>
<keyword evidence="10" id="KW-1185">Reference proteome</keyword>
<dbReference type="RefSeq" id="WP_245725743.1">
    <property type="nucleotide sequence ID" value="NZ_FOGZ01000008.1"/>
</dbReference>
<keyword evidence="2 7" id="KW-0813">Transport</keyword>
<feature type="transmembrane region" description="Helical" evidence="7">
    <location>
        <begin position="276"/>
        <end position="299"/>
    </location>
</feature>
<dbReference type="CDD" id="cd06261">
    <property type="entry name" value="TM_PBP2"/>
    <property type="match status" value="1"/>
</dbReference>
<dbReference type="Pfam" id="PF12911">
    <property type="entry name" value="OppC_N"/>
    <property type="match status" value="1"/>
</dbReference>
<dbReference type="InterPro" id="IPR000515">
    <property type="entry name" value="MetI-like"/>
</dbReference>
<sequence>MSQAPVSLAQSPGDSGRRLRGPFAEALGQLRHDRMGMIGLGCVLLVVGAGLFAPVLAAIAGQDPYTFHSDLIDAANGGQPIGPLGGVSSTHWFGVEPQTGRDLFALVVYGIRTSVLIALGATFLSVTFGVLLGLAMGYFGGVFEYVMGRFVDFMFGFPSLLFLIAIQLIVPPEFPRTVLLALSLAVFGWVSTARLIHGQAKSLVNRDFIEAARSTGTPPGRILRAEMLPNLVGTVAVITALSFPTTISTAAGLSFLGVGVSPTTPELGRLIGQSVTWTYTGADVGFLLFPGAALLILMLGSTLLGDALRDAFDVRMGER</sequence>
<feature type="transmembrane region" description="Helical" evidence="7">
    <location>
        <begin position="150"/>
        <end position="170"/>
    </location>
</feature>
<feature type="transmembrane region" description="Helical" evidence="7">
    <location>
        <begin position="115"/>
        <end position="138"/>
    </location>
</feature>
<dbReference type="InterPro" id="IPR050366">
    <property type="entry name" value="BP-dependent_transpt_permease"/>
</dbReference>
<dbReference type="GO" id="GO:0005886">
    <property type="term" value="C:plasma membrane"/>
    <property type="evidence" value="ECO:0007669"/>
    <property type="project" value="UniProtKB-SubCell"/>
</dbReference>
<feature type="transmembrane region" description="Helical" evidence="7">
    <location>
        <begin position="37"/>
        <end position="60"/>
    </location>
</feature>
<evidence type="ECO:0000256" key="4">
    <source>
        <dbReference type="ARBA" id="ARBA00022692"/>
    </source>
</evidence>
<dbReference type="PANTHER" id="PTHR43386:SF1">
    <property type="entry name" value="D,D-DIPEPTIDE TRANSPORT SYSTEM PERMEASE PROTEIN DDPC-RELATED"/>
    <property type="match status" value="1"/>
</dbReference>
<keyword evidence="3" id="KW-1003">Cell membrane</keyword>
<evidence type="ECO:0000313" key="10">
    <source>
        <dbReference type="Proteomes" id="UP000198815"/>
    </source>
</evidence>
<keyword evidence="4 7" id="KW-0812">Transmembrane</keyword>
<dbReference type="EMBL" id="FOGZ01000008">
    <property type="protein sequence ID" value="SER73720.1"/>
    <property type="molecule type" value="Genomic_DNA"/>
</dbReference>
<feature type="domain" description="ABC transmembrane type-1" evidence="8">
    <location>
        <begin position="111"/>
        <end position="305"/>
    </location>
</feature>
<dbReference type="InterPro" id="IPR025966">
    <property type="entry name" value="OppC_N"/>
</dbReference>
<keyword evidence="6 7" id="KW-0472">Membrane</keyword>
<evidence type="ECO:0000313" key="9">
    <source>
        <dbReference type="EMBL" id="SER73720.1"/>
    </source>
</evidence>
<reference evidence="9 10" key="1">
    <citation type="submission" date="2016-10" db="EMBL/GenBank/DDBJ databases">
        <authorList>
            <person name="de Groot N.N."/>
        </authorList>
    </citation>
    <scope>NUCLEOTIDE SEQUENCE [LARGE SCALE GENOMIC DNA]</scope>
    <source>
        <strain evidence="9 10">DSM 16859</strain>
    </source>
</reference>
<dbReference type="PANTHER" id="PTHR43386">
    <property type="entry name" value="OLIGOPEPTIDE TRANSPORT SYSTEM PERMEASE PROTEIN APPC"/>
    <property type="match status" value="1"/>
</dbReference>
<evidence type="ECO:0000256" key="6">
    <source>
        <dbReference type="ARBA" id="ARBA00023136"/>
    </source>
</evidence>
<dbReference type="STRING" id="64702.SAMN05443377_10819"/>
<comment type="subcellular location">
    <subcellularLocation>
        <location evidence="1 7">Cell membrane</location>
        <topology evidence="1 7">Multi-pass membrane protein</topology>
    </subcellularLocation>
</comment>
<gene>
    <name evidence="9" type="ORF">SAMN05443377_10819</name>
</gene>
<feature type="transmembrane region" description="Helical" evidence="7">
    <location>
        <begin position="231"/>
        <end position="256"/>
    </location>
</feature>
<feature type="transmembrane region" description="Helical" evidence="7">
    <location>
        <begin position="176"/>
        <end position="196"/>
    </location>
</feature>
<dbReference type="AlphaFoldDB" id="A0A1H9RLU3"/>
<comment type="similarity">
    <text evidence="7">Belongs to the binding-protein-dependent transport system permease family.</text>
</comment>
<dbReference type="Pfam" id="PF00528">
    <property type="entry name" value="BPD_transp_1"/>
    <property type="match status" value="1"/>
</dbReference>
<evidence type="ECO:0000256" key="2">
    <source>
        <dbReference type="ARBA" id="ARBA00022448"/>
    </source>
</evidence>
<dbReference type="PROSITE" id="PS50928">
    <property type="entry name" value="ABC_TM1"/>
    <property type="match status" value="1"/>
</dbReference>
<protein>
    <submittedName>
        <fullName evidence="9">Peptide/nickel transport system permease protein</fullName>
    </submittedName>
</protein>
<evidence type="ECO:0000256" key="1">
    <source>
        <dbReference type="ARBA" id="ARBA00004651"/>
    </source>
</evidence>
<dbReference type="SUPFAM" id="SSF161098">
    <property type="entry name" value="MetI-like"/>
    <property type="match status" value="1"/>
</dbReference>
<name>A0A1H9RLU3_9ACTN</name>
<evidence type="ECO:0000256" key="3">
    <source>
        <dbReference type="ARBA" id="ARBA00022475"/>
    </source>
</evidence>
<evidence type="ECO:0000256" key="7">
    <source>
        <dbReference type="RuleBase" id="RU363032"/>
    </source>
</evidence>
<dbReference type="Proteomes" id="UP000198815">
    <property type="component" value="Unassembled WGS sequence"/>
</dbReference>
<proteinExistence type="inferred from homology"/>
<accession>A0A1H9RLU3</accession>
<dbReference type="Gene3D" id="1.10.3720.10">
    <property type="entry name" value="MetI-like"/>
    <property type="match status" value="1"/>
</dbReference>